<evidence type="ECO:0000313" key="2">
    <source>
        <dbReference type="Proteomes" id="UP000543554"/>
    </source>
</evidence>
<dbReference type="Proteomes" id="UP000543554">
    <property type="component" value="Unassembled WGS sequence"/>
</dbReference>
<accession>A0AA40S5M8</accession>
<gene>
    <name evidence="1" type="ORF">HNR51_004152</name>
</gene>
<dbReference type="RefSeq" id="WP_108939641.1">
    <property type="nucleotide sequence ID" value="NZ_BPRF01000004.1"/>
</dbReference>
<organism evidence="1 2">
    <name type="scientific">Methylorubrum thiocyanatum</name>
    <dbReference type="NCBI Taxonomy" id="47958"/>
    <lineage>
        <taxon>Bacteria</taxon>
        <taxon>Pseudomonadati</taxon>
        <taxon>Pseudomonadota</taxon>
        <taxon>Alphaproteobacteria</taxon>
        <taxon>Hyphomicrobiales</taxon>
        <taxon>Methylobacteriaceae</taxon>
        <taxon>Methylorubrum</taxon>
    </lineage>
</organism>
<evidence type="ECO:0000313" key="1">
    <source>
        <dbReference type="EMBL" id="MBA8915056.1"/>
    </source>
</evidence>
<comment type="caution">
    <text evidence="1">The sequence shown here is derived from an EMBL/GenBank/DDBJ whole genome shotgun (WGS) entry which is preliminary data.</text>
</comment>
<dbReference type="EMBL" id="JACJIB010000007">
    <property type="protein sequence ID" value="MBA8915056.1"/>
    <property type="molecule type" value="Genomic_DNA"/>
</dbReference>
<name>A0AA40S5M8_9HYPH</name>
<keyword evidence="2" id="KW-1185">Reference proteome</keyword>
<protein>
    <submittedName>
        <fullName evidence="1">Biotin operon repressor</fullName>
    </submittedName>
</protein>
<dbReference type="AlphaFoldDB" id="A0AA40S5M8"/>
<reference evidence="1 2" key="1">
    <citation type="submission" date="2020-08" db="EMBL/GenBank/DDBJ databases">
        <title>Genomic Encyclopedia of Type Strains, Phase IV (KMG-IV): sequencing the most valuable type-strain genomes for metagenomic binning, comparative biology and taxonomic classification.</title>
        <authorList>
            <person name="Goeker M."/>
        </authorList>
    </citation>
    <scope>NUCLEOTIDE SEQUENCE [LARGE SCALE GENOMIC DNA]</scope>
    <source>
        <strain evidence="1 2">DSM 11490</strain>
    </source>
</reference>
<proteinExistence type="predicted"/>
<sequence length="70" mass="7330">MGAPRAPHRDAVLDAWSSRPDASATTIDAVLGLSRKAVYCVVATARAEGDLRAVVRGKGYHACQPPRGDA</sequence>